<dbReference type="SUPFAM" id="SSF56529">
    <property type="entry name" value="FAH"/>
    <property type="match status" value="1"/>
</dbReference>
<protein>
    <submittedName>
        <fullName evidence="1">Uncharacterized protein</fullName>
    </submittedName>
</protein>
<name>A0A0F9CVK6_9ZZZZ</name>
<reference evidence="1" key="1">
    <citation type="journal article" date="2015" name="Nature">
        <title>Complex archaea that bridge the gap between prokaryotes and eukaryotes.</title>
        <authorList>
            <person name="Spang A."/>
            <person name="Saw J.H."/>
            <person name="Jorgensen S.L."/>
            <person name="Zaremba-Niedzwiedzka K."/>
            <person name="Martijn J."/>
            <person name="Lind A.E."/>
            <person name="van Eijk R."/>
            <person name="Schleper C."/>
            <person name="Guy L."/>
            <person name="Ettema T.J."/>
        </authorList>
    </citation>
    <scope>NUCLEOTIDE SEQUENCE</scope>
</reference>
<dbReference type="InterPro" id="IPR036663">
    <property type="entry name" value="Fumarylacetoacetase_C_sf"/>
</dbReference>
<dbReference type="EMBL" id="LAZR01044736">
    <property type="protein sequence ID" value="KKL03923.1"/>
    <property type="molecule type" value="Genomic_DNA"/>
</dbReference>
<comment type="caution">
    <text evidence="1">The sequence shown here is derived from an EMBL/GenBank/DDBJ whole genome shotgun (WGS) entry which is preliminary data.</text>
</comment>
<dbReference type="Gene3D" id="3.90.850.10">
    <property type="entry name" value="Fumarylacetoacetase-like, C-terminal domain"/>
    <property type="match status" value="1"/>
</dbReference>
<organism evidence="1">
    <name type="scientific">marine sediment metagenome</name>
    <dbReference type="NCBI Taxonomy" id="412755"/>
    <lineage>
        <taxon>unclassified sequences</taxon>
        <taxon>metagenomes</taxon>
        <taxon>ecological metagenomes</taxon>
    </lineage>
</organism>
<accession>A0A0F9CVK6</accession>
<feature type="non-terminal residue" evidence="1">
    <location>
        <position position="41"/>
    </location>
</feature>
<sequence length="41" mass="4622">MKIVALAYNYKGLGKDTSKEPFFFFKNPDSIIGDGETIRIP</sequence>
<evidence type="ECO:0000313" key="1">
    <source>
        <dbReference type="EMBL" id="KKL03923.1"/>
    </source>
</evidence>
<proteinExistence type="predicted"/>
<dbReference type="AlphaFoldDB" id="A0A0F9CVK6"/>
<dbReference type="GO" id="GO:0003824">
    <property type="term" value="F:catalytic activity"/>
    <property type="evidence" value="ECO:0007669"/>
    <property type="project" value="InterPro"/>
</dbReference>
<gene>
    <name evidence="1" type="ORF">LCGC14_2621290</name>
</gene>